<dbReference type="RefSeq" id="WP_068536921.1">
    <property type="nucleotide sequence ID" value="NZ_LVJH01000058.1"/>
</dbReference>
<dbReference type="OrthoDB" id="277550at2"/>
<proteinExistence type="predicted"/>
<evidence type="ECO:0000259" key="1">
    <source>
        <dbReference type="Pfam" id="PF14080"/>
    </source>
</evidence>
<gene>
    <name evidence="2" type="ORF">PGLA_21530</name>
</gene>
<name>A0A168FAA0_9BACL</name>
<dbReference type="InterPro" id="IPR025357">
    <property type="entry name" value="DUF4261"/>
</dbReference>
<evidence type="ECO:0000313" key="2">
    <source>
        <dbReference type="EMBL" id="OAB36007.1"/>
    </source>
</evidence>
<evidence type="ECO:0000313" key="3">
    <source>
        <dbReference type="Proteomes" id="UP000076967"/>
    </source>
</evidence>
<comment type="caution">
    <text evidence="2">The sequence shown here is derived from an EMBL/GenBank/DDBJ whole genome shotgun (WGS) entry which is preliminary data.</text>
</comment>
<dbReference type="Pfam" id="PF14080">
    <property type="entry name" value="DUF4261"/>
    <property type="match status" value="1"/>
</dbReference>
<organism evidence="2 3">
    <name type="scientific">Paenibacillus glacialis</name>
    <dbReference type="NCBI Taxonomy" id="494026"/>
    <lineage>
        <taxon>Bacteria</taxon>
        <taxon>Bacillati</taxon>
        <taxon>Bacillota</taxon>
        <taxon>Bacilli</taxon>
        <taxon>Bacillales</taxon>
        <taxon>Paenibacillaceae</taxon>
        <taxon>Paenibacillus</taxon>
    </lineage>
</organism>
<dbReference type="Proteomes" id="UP000076967">
    <property type="component" value="Unassembled WGS sequence"/>
</dbReference>
<dbReference type="STRING" id="494026.PGLA_21530"/>
<feature type="domain" description="DUF4261" evidence="1">
    <location>
        <begin position="222"/>
        <end position="299"/>
    </location>
</feature>
<dbReference type="EMBL" id="LVJH01000058">
    <property type="protein sequence ID" value="OAB36007.1"/>
    <property type="molecule type" value="Genomic_DNA"/>
</dbReference>
<keyword evidence="3" id="KW-1185">Reference proteome</keyword>
<reference evidence="2 3" key="1">
    <citation type="submission" date="2016-03" db="EMBL/GenBank/DDBJ databases">
        <title>Draft genome sequence of Paenibacillus glacialis DSM 22343.</title>
        <authorList>
            <person name="Shin S.-K."/>
            <person name="Yi H."/>
        </authorList>
    </citation>
    <scope>NUCLEOTIDE SEQUENCE [LARGE SCALE GENOMIC DNA]</scope>
    <source>
        <strain evidence="2 3">DSM 22343</strain>
    </source>
</reference>
<sequence length="314" mass="35527">MAKGLFAQGVTVLLSESVSIHKIKEALEQKYDVMNVNKSSEKWEFSGPSCMIAYRPEVHGFITIDIIDRSWPDHMGDPKEEPMLFGAWTMGHFGPHTYPGNLERASLQAWEFPDAKATIDSHVACIRIRVTYAAGRVDEEAPILPEDYDSFPELLQVTAIARELLRLPEAICYFNPGGETLASDDLIDELLERYEETNLAPMELWSNIRMFNLPQENWLLMDTVGMQQLDVQDQEIVFDRNLYDPNEAADFLRNIANYLMQNGPVIEDGDTIDGIGGVNWQVSISDDGLSQPPREVLHWSALDGKERPEGLLQQ</sequence>
<dbReference type="AlphaFoldDB" id="A0A168FAA0"/>
<accession>A0A168FAA0</accession>
<protein>
    <recommendedName>
        <fullName evidence="1">DUF4261 domain-containing protein</fullName>
    </recommendedName>
</protein>